<dbReference type="SUPFAM" id="SSF102114">
    <property type="entry name" value="Radical SAM enzymes"/>
    <property type="match status" value="1"/>
</dbReference>
<organism evidence="10">
    <name type="scientific">uncultured Chloroflexia bacterium</name>
    <dbReference type="NCBI Taxonomy" id="1672391"/>
    <lineage>
        <taxon>Bacteria</taxon>
        <taxon>Bacillati</taxon>
        <taxon>Chloroflexota</taxon>
        <taxon>Chloroflexia</taxon>
        <taxon>environmental samples</taxon>
    </lineage>
</organism>
<dbReference type="Pfam" id="PF02310">
    <property type="entry name" value="B12-binding"/>
    <property type="match status" value="1"/>
</dbReference>
<dbReference type="InterPro" id="IPR034466">
    <property type="entry name" value="Methyltransferase_Class_B"/>
</dbReference>
<dbReference type="GO" id="GO:0046872">
    <property type="term" value="F:metal ion binding"/>
    <property type="evidence" value="ECO:0007669"/>
    <property type="project" value="UniProtKB-KW"/>
</dbReference>
<dbReference type="EMBL" id="CADCTK010001030">
    <property type="protein sequence ID" value="CAA9294501.1"/>
    <property type="molecule type" value="Genomic_DNA"/>
</dbReference>
<feature type="domain" description="B12-binding" evidence="8">
    <location>
        <begin position="10"/>
        <end position="145"/>
    </location>
</feature>
<dbReference type="PROSITE" id="PS51332">
    <property type="entry name" value="B12_BINDING"/>
    <property type="match status" value="1"/>
</dbReference>
<dbReference type="SFLD" id="SFLDS00029">
    <property type="entry name" value="Radical_SAM"/>
    <property type="match status" value="1"/>
</dbReference>
<dbReference type="Gene3D" id="3.40.50.280">
    <property type="entry name" value="Cobalamin-binding domain"/>
    <property type="match status" value="1"/>
</dbReference>
<dbReference type="PANTHER" id="PTHR43409:SF7">
    <property type="entry name" value="BLL1977 PROTEIN"/>
    <property type="match status" value="1"/>
</dbReference>
<feature type="domain" description="Radical SAM core" evidence="9">
    <location>
        <begin position="169"/>
        <end position="384"/>
    </location>
</feature>
<evidence type="ECO:0000259" key="8">
    <source>
        <dbReference type="PROSITE" id="PS51332"/>
    </source>
</evidence>
<dbReference type="PANTHER" id="PTHR43409">
    <property type="entry name" value="ANAEROBIC MAGNESIUM-PROTOPORPHYRIN IX MONOMETHYL ESTER CYCLASE-RELATED"/>
    <property type="match status" value="1"/>
</dbReference>
<evidence type="ECO:0000256" key="6">
    <source>
        <dbReference type="ARBA" id="ARBA00023004"/>
    </source>
</evidence>
<evidence type="ECO:0000256" key="7">
    <source>
        <dbReference type="ARBA" id="ARBA00023014"/>
    </source>
</evidence>
<dbReference type="InterPro" id="IPR051198">
    <property type="entry name" value="BchE-like"/>
</dbReference>
<dbReference type="SFLD" id="SFLDG01123">
    <property type="entry name" value="methyltransferase_(Class_B)"/>
    <property type="match status" value="1"/>
</dbReference>
<accession>A0A6J4K2Y9</accession>
<sequence length="457" mass="51857">MQAPSSSSPRLRILLISPRGPLYRHRTGIWKKSLRYAPLTLTTLAALVPPELGAEISICDEGIADIDLQADVDLVGISAITGTAPRSYELARHFRQRGIPVVLGGVHPTLLPDEAAQHADSVVVGYAERSWPQLLRDFAAGRMQPRYDQEKNLRLANLPFPRRDMLPTARFATMHTVEATRGCVHRCEFCVVPAAWGRPLQKPVADVVADIRQMRAKRLIFLDLNLIADVEYAKELFTALIPLNIVWGGLATTMIAEDSELLDLAARSGCRGLLLGFESLSPQSLRETHKGFNLRLDYYDVVRRLHDRRIAIMGCFVFGFDHDTRDTFAQTAEFAIDAKIDLPRYAIQTPFPGTALFQRLKREDRILTEDWTLYDGQHVVYQPRQMSPEELLRGTERAWKTTYSYPSIAKRLMHARNLLAVAIPANLGYRFYAHHLHNYYNCDWYLQQQPHVQSLSS</sequence>
<evidence type="ECO:0000259" key="9">
    <source>
        <dbReference type="PROSITE" id="PS51918"/>
    </source>
</evidence>
<dbReference type="InterPro" id="IPR006158">
    <property type="entry name" value="Cobalamin-bd"/>
</dbReference>
<keyword evidence="5" id="KW-0479">Metal-binding</keyword>
<name>A0A6J4K2Y9_9CHLR</name>
<dbReference type="Gene3D" id="3.80.30.20">
    <property type="entry name" value="tm_1862 like domain"/>
    <property type="match status" value="1"/>
</dbReference>
<dbReference type="GO" id="GO:0031419">
    <property type="term" value="F:cobalamin binding"/>
    <property type="evidence" value="ECO:0007669"/>
    <property type="project" value="InterPro"/>
</dbReference>
<keyword evidence="7" id="KW-0411">Iron-sulfur</keyword>
<evidence type="ECO:0000256" key="5">
    <source>
        <dbReference type="ARBA" id="ARBA00022723"/>
    </source>
</evidence>
<dbReference type="InterPro" id="IPR006638">
    <property type="entry name" value="Elp3/MiaA/NifB-like_rSAM"/>
</dbReference>
<dbReference type="SMART" id="SM00729">
    <property type="entry name" value="Elp3"/>
    <property type="match status" value="1"/>
</dbReference>
<evidence type="ECO:0000256" key="1">
    <source>
        <dbReference type="ARBA" id="ARBA00001966"/>
    </source>
</evidence>
<dbReference type="InterPro" id="IPR007197">
    <property type="entry name" value="rSAM"/>
</dbReference>
<dbReference type="Pfam" id="PF04055">
    <property type="entry name" value="Radical_SAM"/>
    <property type="match status" value="1"/>
</dbReference>
<evidence type="ECO:0000256" key="3">
    <source>
        <dbReference type="ARBA" id="ARBA00022679"/>
    </source>
</evidence>
<evidence type="ECO:0000256" key="2">
    <source>
        <dbReference type="ARBA" id="ARBA00022603"/>
    </source>
</evidence>
<keyword evidence="4" id="KW-0949">S-adenosyl-L-methionine</keyword>
<dbReference type="AlphaFoldDB" id="A0A6J4K2Y9"/>
<protein>
    <submittedName>
        <fullName evidence="10">Uncharacterized protein</fullName>
    </submittedName>
</protein>
<keyword evidence="6" id="KW-0408">Iron</keyword>
<dbReference type="GO" id="GO:0051539">
    <property type="term" value="F:4 iron, 4 sulfur cluster binding"/>
    <property type="evidence" value="ECO:0007669"/>
    <property type="project" value="UniProtKB-KW"/>
</dbReference>
<dbReference type="CDD" id="cd02068">
    <property type="entry name" value="radical_SAM_B12_BD"/>
    <property type="match status" value="1"/>
</dbReference>
<proteinExistence type="predicted"/>
<dbReference type="GO" id="GO:0005829">
    <property type="term" value="C:cytosol"/>
    <property type="evidence" value="ECO:0007669"/>
    <property type="project" value="TreeGrafter"/>
</dbReference>
<gene>
    <name evidence="10" type="ORF">AVDCRST_MAG26-4355</name>
</gene>
<dbReference type="InterPro" id="IPR058240">
    <property type="entry name" value="rSAM_sf"/>
</dbReference>
<dbReference type="PROSITE" id="PS51918">
    <property type="entry name" value="RADICAL_SAM"/>
    <property type="match status" value="1"/>
</dbReference>
<dbReference type="InterPro" id="IPR023404">
    <property type="entry name" value="rSAM_horseshoe"/>
</dbReference>
<evidence type="ECO:0000313" key="10">
    <source>
        <dbReference type="EMBL" id="CAA9294501.1"/>
    </source>
</evidence>
<comment type="cofactor">
    <cofactor evidence="1">
        <name>[4Fe-4S] cluster</name>
        <dbReference type="ChEBI" id="CHEBI:49883"/>
    </cofactor>
</comment>
<keyword evidence="2" id="KW-0489">Methyltransferase</keyword>
<dbReference type="CDD" id="cd01335">
    <property type="entry name" value="Radical_SAM"/>
    <property type="match status" value="1"/>
</dbReference>
<dbReference type="SFLD" id="SFLDG01082">
    <property type="entry name" value="B12-binding_domain_containing"/>
    <property type="match status" value="1"/>
</dbReference>
<reference evidence="10" key="1">
    <citation type="submission" date="2020-02" db="EMBL/GenBank/DDBJ databases">
        <authorList>
            <person name="Meier V. D."/>
        </authorList>
    </citation>
    <scope>NUCLEOTIDE SEQUENCE</scope>
    <source>
        <strain evidence="10">AVDCRST_MAG26</strain>
    </source>
</reference>
<dbReference type="GO" id="GO:0003824">
    <property type="term" value="F:catalytic activity"/>
    <property type="evidence" value="ECO:0007669"/>
    <property type="project" value="InterPro"/>
</dbReference>
<evidence type="ECO:0000256" key="4">
    <source>
        <dbReference type="ARBA" id="ARBA00022691"/>
    </source>
</evidence>
<keyword evidence="3" id="KW-0808">Transferase</keyword>